<evidence type="ECO:0000259" key="14">
    <source>
        <dbReference type="PROSITE" id="PS50157"/>
    </source>
</evidence>
<evidence type="ECO:0000256" key="4">
    <source>
        <dbReference type="ARBA" id="ARBA00022491"/>
    </source>
</evidence>
<evidence type="ECO:0000256" key="6">
    <source>
        <dbReference type="ARBA" id="ARBA00022737"/>
    </source>
</evidence>
<dbReference type="Proteomes" id="UP000053831">
    <property type="component" value="Unassembled WGS sequence"/>
</dbReference>
<dbReference type="GO" id="GO:0005737">
    <property type="term" value="C:cytoplasm"/>
    <property type="evidence" value="ECO:0007669"/>
    <property type="project" value="UniProtKB-SubCell"/>
</dbReference>
<feature type="compositionally biased region" description="Polar residues" evidence="13">
    <location>
        <begin position="409"/>
        <end position="425"/>
    </location>
</feature>
<keyword evidence="9" id="KW-0539">Nucleus</keyword>
<evidence type="ECO:0000256" key="1">
    <source>
        <dbReference type="ARBA" id="ARBA00004123"/>
    </source>
</evidence>
<feature type="region of interest" description="Disordered" evidence="13">
    <location>
        <begin position="142"/>
        <end position="171"/>
    </location>
</feature>
<evidence type="ECO:0000256" key="12">
    <source>
        <dbReference type="PROSITE-ProRule" id="PRU00042"/>
    </source>
</evidence>
<keyword evidence="7 12" id="KW-0863">Zinc-finger</keyword>
<protein>
    <recommendedName>
        <fullName evidence="11">pH-response transcription factor pacC/RIM101</fullName>
    </recommendedName>
</protein>
<feature type="region of interest" description="Disordered" evidence="13">
    <location>
        <begin position="1"/>
        <end position="44"/>
    </location>
</feature>
<feature type="region of interest" description="Disordered" evidence="13">
    <location>
        <begin position="491"/>
        <end position="538"/>
    </location>
</feature>
<dbReference type="InterPro" id="IPR013087">
    <property type="entry name" value="Znf_C2H2_type"/>
</dbReference>
<dbReference type="SMART" id="SM00355">
    <property type="entry name" value="ZnF_C2H2"/>
    <property type="match status" value="3"/>
</dbReference>
<evidence type="ECO:0000256" key="7">
    <source>
        <dbReference type="ARBA" id="ARBA00022771"/>
    </source>
</evidence>
<sequence>MATQISDAVQASSGGEHQHESKGPTPVSGPGQDGAVNGAGASPTPLGTALTAEASLICRWNQCNMKFGSPETLYEHICDRHVGRKSTNNLNLTCQWNSCRTTTVKRDHITSHIRVHVPLKPHKCDLCGKSFKRPQDLKKHVKTHADDSVLARPGQDTQSGLNYRPQSLPKRDFPSAPSYYDQHGQMRGGVSSFAQAGPHAGGYYAPQPSTNYGLYFNQQHINNAPRPEHLGYAAAPHAAPTYDRKRAYDMVDDFFGSAKRRQIDTSSYAQIGRSLLPLHGVLSIPNGQVAAAEPYIPQTHGHPMVHNLPAPTQNPLAQQYYLPMPSVRTQKDLIQIDNLLGQMQDTIYENSGHATAGMHPHNDNHFNAYRGTPSPTTVHRGVPGMQGATDGYHTVSAANMASPLTAISSTGTPAVTPPSSALSYTSGHSPSPSSSGLSPLSRHSPTASSIMYPNLPASLPAVSQGFGHSTTATLGPSFDSNDRRRYSGGLLQRARGAPPPAPPRSPEEPRAATPKASDSASAAAESPSSDSDVSETTRLREEQYDRWLENMRLIETLRDYVQGRLKRKEYDDNSGATSLHRDFDAMDVDPRASRSPVVAERPKPRATTSLYPILPVPGS</sequence>
<evidence type="ECO:0000256" key="9">
    <source>
        <dbReference type="ARBA" id="ARBA00023242"/>
    </source>
</evidence>
<evidence type="ECO:0000313" key="16">
    <source>
        <dbReference type="Proteomes" id="UP000053831"/>
    </source>
</evidence>
<evidence type="ECO:0000256" key="13">
    <source>
        <dbReference type="SAM" id="MobiDB-lite"/>
    </source>
</evidence>
<feature type="compositionally biased region" description="Polar residues" evidence="13">
    <location>
        <begin position="155"/>
        <end position="165"/>
    </location>
</feature>
<dbReference type="Pfam" id="PF00096">
    <property type="entry name" value="zf-C2H2"/>
    <property type="match status" value="1"/>
</dbReference>
<comment type="similarity">
    <text evidence="10">Belongs to the pacC/RIM101 family.</text>
</comment>
<dbReference type="GO" id="GO:0045944">
    <property type="term" value="P:positive regulation of transcription by RNA polymerase II"/>
    <property type="evidence" value="ECO:0007669"/>
    <property type="project" value="TreeGrafter"/>
</dbReference>
<evidence type="ECO:0000256" key="11">
    <source>
        <dbReference type="ARBA" id="ARBA00039490"/>
    </source>
</evidence>
<feature type="domain" description="C2H2-type" evidence="14">
    <location>
        <begin position="92"/>
        <end position="121"/>
    </location>
</feature>
<dbReference type="PROSITE" id="PS50157">
    <property type="entry name" value="ZINC_FINGER_C2H2_2"/>
    <property type="match status" value="3"/>
</dbReference>
<keyword evidence="16" id="KW-1185">Reference proteome</keyword>
<proteinExistence type="inferred from homology"/>
<dbReference type="GO" id="GO:0005634">
    <property type="term" value="C:nucleus"/>
    <property type="evidence" value="ECO:0007669"/>
    <property type="project" value="UniProtKB-SubCell"/>
</dbReference>
<feature type="compositionally biased region" description="Polar residues" evidence="13">
    <location>
        <begin position="1"/>
        <end position="15"/>
    </location>
</feature>
<evidence type="ECO:0000256" key="2">
    <source>
        <dbReference type="ARBA" id="ARBA00004496"/>
    </source>
</evidence>
<accession>A0A0M8N1P6</accession>
<evidence type="ECO:0000256" key="3">
    <source>
        <dbReference type="ARBA" id="ARBA00022490"/>
    </source>
</evidence>
<dbReference type="InterPro" id="IPR036236">
    <property type="entry name" value="Znf_C2H2_sf"/>
</dbReference>
<feature type="compositionally biased region" description="Low complexity" evidence="13">
    <location>
        <begin position="426"/>
        <end position="445"/>
    </location>
</feature>
<dbReference type="Gene3D" id="3.30.160.60">
    <property type="entry name" value="Classic Zinc Finger"/>
    <property type="match status" value="2"/>
</dbReference>
<dbReference type="FunFam" id="3.30.160.60:FF:000458">
    <property type="entry name" value="pH-response transcription factor pacC/RIM101"/>
    <property type="match status" value="1"/>
</dbReference>
<evidence type="ECO:0000256" key="5">
    <source>
        <dbReference type="ARBA" id="ARBA00022723"/>
    </source>
</evidence>
<dbReference type="SUPFAM" id="SSF57667">
    <property type="entry name" value="beta-beta-alpha zinc fingers"/>
    <property type="match status" value="2"/>
</dbReference>
<keyword evidence="4" id="KW-0678">Repressor</keyword>
<dbReference type="AlphaFoldDB" id="A0A0M8N1P6"/>
<keyword evidence="3" id="KW-0963">Cytoplasm</keyword>
<feature type="region of interest" description="Disordered" evidence="13">
    <location>
        <begin position="409"/>
        <end position="451"/>
    </location>
</feature>
<dbReference type="InterPro" id="IPR050806">
    <property type="entry name" value="pacC/RIM101"/>
</dbReference>
<dbReference type="PANTHER" id="PTHR47257">
    <property type="entry name" value="PH-RESPONSE TRANSCRIPTION FACTOR PACC/RIM101"/>
    <property type="match status" value="1"/>
</dbReference>
<feature type="compositionally biased region" description="Low complexity" evidence="13">
    <location>
        <begin position="511"/>
        <end position="534"/>
    </location>
</feature>
<organism evidence="15 16">
    <name type="scientific">Escovopsis weberi</name>
    <dbReference type="NCBI Taxonomy" id="150374"/>
    <lineage>
        <taxon>Eukaryota</taxon>
        <taxon>Fungi</taxon>
        <taxon>Dikarya</taxon>
        <taxon>Ascomycota</taxon>
        <taxon>Pezizomycotina</taxon>
        <taxon>Sordariomycetes</taxon>
        <taxon>Hypocreomycetidae</taxon>
        <taxon>Hypocreales</taxon>
        <taxon>Hypocreaceae</taxon>
        <taxon>Escovopsis</taxon>
    </lineage>
</organism>
<evidence type="ECO:0000256" key="10">
    <source>
        <dbReference type="ARBA" id="ARBA00038089"/>
    </source>
</evidence>
<dbReference type="EMBL" id="LGSR01000020">
    <property type="protein sequence ID" value="KOS18764.1"/>
    <property type="molecule type" value="Genomic_DNA"/>
</dbReference>
<dbReference type="FunFam" id="3.30.160.60:FF:001875">
    <property type="entry name" value="pH-response transcription factor pacC/RIM101"/>
    <property type="match status" value="1"/>
</dbReference>
<gene>
    <name evidence="15" type="ORF">ESCO_000204</name>
</gene>
<comment type="subcellular location">
    <subcellularLocation>
        <location evidence="2">Cytoplasm</location>
    </subcellularLocation>
    <subcellularLocation>
        <location evidence="1">Nucleus</location>
    </subcellularLocation>
</comment>
<dbReference type="PANTHER" id="PTHR47257:SF1">
    <property type="entry name" value="PH-RESPONSE TRANSCRIPTION FACTOR PACC_RIM101"/>
    <property type="match status" value="1"/>
</dbReference>
<evidence type="ECO:0000256" key="8">
    <source>
        <dbReference type="ARBA" id="ARBA00022833"/>
    </source>
</evidence>
<dbReference type="STRING" id="150374.A0A0M8N1P6"/>
<dbReference type="OrthoDB" id="6155966at2759"/>
<keyword evidence="8" id="KW-0862">Zinc</keyword>
<reference evidence="15 16" key="1">
    <citation type="submission" date="2015-07" db="EMBL/GenBank/DDBJ databases">
        <title>The genome of the fungus Escovopsis weberi, a specialized disease agent of ant agriculture.</title>
        <authorList>
            <person name="de Man T.J."/>
            <person name="Stajich J.E."/>
            <person name="Kubicek C.P."/>
            <person name="Chenthamara K."/>
            <person name="Atanasova L."/>
            <person name="Druzhinina I.S."/>
            <person name="Birnbaum S."/>
            <person name="Barribeau S.M."/>
            <person name="Teiling C."/>
            <person name="Suen G."/>
            <person name="Currie C."/>
            <person name="Gerardo N.M."/>
        </authorList>
    </citation>
    <scope>NUCLEOTIDE SEQUENCE [LARGE SCALE GENOMIC DNA]</scope>
</reference>
<comment type="caution">
    <text evidence="15">The sequence shown here is derived from an EMBL/GenBank/DDBJ whole genome shotgun (WGS) entry which is preliminary data.</text>
</comment>
<feature type="domain" description="C2H2-type" evidence="14">
    <location>
        <begin position="122"/>
        <end position="149"/>
    </location>
</feature>
<feature type="domain" description="C2H2-type" evidence="14">
    <location>
        <begin position="56"/>
        <end position="86"/>
    </location>
</feature>
<keyword evidence="5" id="KW-0479">Metal-binding</keyword>
<dbReference type="PROSITE" id="PS00028">
    <property type="entry name" value="ZINC_FINGER_C2H2_1"/>
    <property type="match status" value="2"/>
</dbReference>
<keyword evidence="6" id="KW-0677">Repeat</keyword>
<dbReference type="GO" id="GO:0008270">
    <property type="term" value="F:zinc ion binding"/>
    <property type="evidence" value="ECO:0007669"/>
    <property type="project" value="UniProtKB-KW"/>
</dbReference>
<evidence type="ECO:0000313" key="15">
    <source>
        <dbReference type="EMBL" id="KOS18764.1"/>
    </source>
</evidence>
<feature type="compositionally biased region" description="Basic and acidic residues" evidence="13">
    <location>
        <begin position="579"/>
        <end position="592"/>
    </location>
</feature>
<name>A0A0M8N1P6_ESCWE</name>
<feature type="region of interest" description="Disordered" evidence="13">
    <location>
        <begin position="569"/>
        <end position="619"/>
    </location>
</feature>